<dbReference type="Proteomes" id="UP001164250">
    <property type="component" value="Chromosome 5"/>
</dbReference>
<accession>A0ACC1BGY0</accession>
<evidence type="ECO:0000313" key="1">
    <source>
        <dbReference type="EMBL" id="KAJ0098150.1"/>
    </source>
</evidence>
<name>A0ACC1BGY0_9ROSI</name>
<sequence>MEQHLKNSKADILDHDLSIQKISSGSNLSGNSLCDDPKGKNKYSSLCSL</sequence>
<reference evidence="2" key="1">
    <citation type="journal article" date="2023" name="G3 (Bethesda)">
        <title>Genome assembly and association tests identify interacting loci associated with vigor, precocity, and sex in interspecific pistachio rootstocks.</title>
        <authorList>
            <person name="Palmer W."/>
            <person name="Jacygrad E."/>
            <person name="Sagayaradj S."/>
            <person name="Cavanaugh K."/>
            <person name="Han R."/>
            <person name="Bertier L."/>
            <person name="Beede B."/>
            <person name="Kafkas S."/>
            <person name="Golino D."/>
            <person name="Preece J."/>
            <person name="Michelmore R."/>
        </authorList>
    </citation>
    <scope>NUCLEOTIDE SEQUENCE [LARGE SCALE GENOMIC DNA]</scope>
</reference>
<organism evidence="1 2">
    <name type="scientific">Pistacia atlantica</name>
    <dbReference type="NCBI Taxonomy" id="434234"/>
    <lineage>
        <taxon>Eukaryota</taxon>
        <taxon>Viridiplantae</taxon>
        <taxon>Streptophyta</taxon>
        <taxon>Embryophyta</taxon>
        <taxon>Tracheophyta</taxon>
        <taxon>Spermatophyta</taxon>
        <taxon>Magnoliopsida</taxon>
        <taxon>eudicotyledons</taxon>
        <taxon>Gunneridae</taxon>
        <taxon>Pentapetalae</taxon>
        <taxon>rosids</taxon>
        <taxon>malvids</taxon>
        <taxon>Sapindales</taxon>
        <taxon>Anacardiaceae</taxon>
        <taxon>Pistacia</taxon>
    </lineage>
</organism>
<evidence type="ECO:0000313" key="2">
    <source>
        <dbReference type="Proteomes" id="UP001164250"/>
    </source>
</evidence>
<protein>
    <submittedName>
        <fullName evidence="1">Uncharacterized protein</fullName>
    </submittedName>
</protein>
<gene>
    <name evidence="1" type="ORF">Patl1_28290</name>
</gene>
<proteinExistence type="predicted"/>
<keyword evidence="2" id="KW-1185">Reference proteome</keyword>
<dbReference type="EMBL" id="CM047901">
    <property type="protein sequence ID" value="KAJ0098150.1"/>
    <property type="molecule type" value="Genomic_DNA"/>
</dbReference>
<comment type="caution">
    <text evidence="1">The sequence shown here is derived from an EMBL/GenBank/DDBJ whole genome shotgun (WGS) entry which is preliminary data.</text>
</comment>